<organism evidence="1 2">
    <name type="scientific">Oerskovia enterophila</name>
    <dbReference type="NCBI Taxonomy" id="43678"/>
    <lineage>
        <taxon>Bacteria</taxon>
        <taxon>Bacillati</taxon>
        <taxon>Actinomycetota</taxon>
        <taxon>Actinomycetes</taxon>
        <taxon>Micrococcales</taxon>
        <taxon>Cellulomonadaceae</taxon>
        <taxon>Oerskovia</taxon>
    </lineage>
</organism>
<dbReference type="EMBL" id="MAQA01000003">
    <property type="protein sequence ID" value="OCI32864.1"/>
    <property type="molecule type" value="Genomic_DNA"/>
</dbReference>
<proteinExistence type="predicted"/>
<reference evidence="1 2" key="1">
    <citation type="submission" date="2016-06" db="EMBL/GenBank/DDBJ databases">
        <title>Genome sequence of Oerskovia enterophila DSM 43852.</title>
        <authorList>
            <person name="Poehlein A."/>
            <person name="Jag V."/>
            <person name="Bengelsdorf F.R."/>
            <person name="Daniel R."/>
            <person name="Duerre P."/>
        </authorList>
    </citation>
    <scope>NUCLEOTIDE SEQUENCE [LARGE SCALE GENOMIC DNA]</scope>
    <source>
        <strain evidence="1 2">DSM 43852</strain>
    </source>
</reference>
<evidence type="ECO:0000313" key="1">
    <source>
        <dbReference type="EMBL" id="OCI32864.1"/>
    </source>
</evidence>
<keyword evidence="2" id="KW-1185">Reference proteome</keyword>
<comment type="caution">
    <text evidence="1">The sequence shown here is derived from an EMBL/GenBank/DDBJ whole genome shotgun (WGS) entry which is preliminary data.</text>
</comment>
<dbReference type="RefSeq" id="WP_068624081.1">
    <property type="nucleotide sequence ID" value="NZ_MAQA01000003.1"/>
</dbReference>
<gene>
    <name evidence="1" type="ORF">OERS_04560</name>
</gene>
<name>A0ABX2Y8H3_9CELL</name>
<evidence type="ECO:0000313" key="2">
    <source>
        <dbReference type="Proteomes" id="UP000093412"/>
    </source>
</evidence>
<dbReference type="Proteomes" id="UP000093412">
    <property type="component" value="Unassembled WGS sequence"/>
</dbReference>
<sequence length="142" mass="14927">MNPNTTLWPQITAMVAHADRDAQDEHGHGYALGLRNALSALKPYPMSVPVVVRAMDVFRLAETLTRTLATRTPRETGMREGLAAALSVAVTGSHDPAWARAVLTGLDDKTLPGTGGLAALVHFEVGPHKNPVTTAPTEGAAA</sequence>
<protein>
    <submittedName>
        <fullName evidence="1">Uncharacterized protein</fullName>
    </submittedName>
</protein>
<accession>A0ABX2Y8H3</accession>